<accession>A0A8K0KRV8</accession>
<dbReference type="Proteomes" id="UP000792457">
    <property type="component" value="Unassembled WGS sequence"/>
</dbReference>
<dbReference type="PANTHER" id="PTHR46599:SF3">
    <property type="entry name" value="PIGGYBAC TRANSPOSABLE ELEMENT-DERIVED PROTEIN 4"/>
    <property type="match status" value="1"/>
</dbReference>
<evidence type="ECO:0000313" key="4">
    <source>
        <dbReference type="Proteomes" id="UP000792457"/>
    </source>
</evidence>
<gene>
    <name evidence="3" type="ORF">J437_LFUL010648</name>
</gene>
<name>A0A8K0KRV8_LADFU</name>
<comment type="caution">
    <text evidence="3">The sequence shown here is derived from an EMBL/GenBank/DDBJ whole genome shotgun (WGS) entry which is preliminary data.</text>
</comment>
<reference evidence="3" key="1">
    <citation type="submission" date="2013-04" db="EMBL/GenBank/DDBJ databases">
        <authorList>
            <person name="Qu J."/>
            <person name="Murali S.C."/>
            <person name="Bandaranaike D."/>
            <person name="Bellair M."/>
            <person name="Blankenburg K."/>
            <person name="Chao H."/>
            <person name="Dinh H."/>
            <person name="Doddapaneni H."/>
            <person name="Downs B."/>
            <person name="Dugan-Rocha S."/>
            <person name="Elkadiri S."/>
            <person name="Gnanaolivu R.D."/>
            <person name="Hernandez B."/>
            <person name="Javaid M."/>
            <person name="Jayaseelan J.C."/>
            <person name="Lee S."/>
            <person name="Li M."/>
            <person name="Ming W."/>
            <person name="Munidasa M."/>
            <person name="Muniz J."/>
            <person name="Nguyen L."/>
            <person name="Ongeri F."/>
            <person name="Osuji N."/>
            <person name="Pu L.-L."/>
            <person name="Puazo M."/>
            <person name="Qu C."/>
            <person name="Quiroz J."/>
            <person name="Raj R."/>
            <person name="Weissenberger G."/>
            <person name="Xin Y."/>
            <person name="Zou X."/>
            <person name="Han Y."/>
            <person name="Richards S."/>
            <person name="Worley K."/>
            <person name="Muzny D."/>
            <person name="Gibbs R."/>
        </authorList>
    </citation>
    <scope>NUCLEOTIDE SEQUENCE</scope>
    <source>
        <strain evidence="3">Sampled in the wild</strain>
    </source>
</reference>
<dbReference type="OrthoDB" id="10057274at2759"/>
<evidence type="ECO:0000259" key="2">
    <source>
        <dbReference type="Pfam" id="PF13843"/>
    </source>
</evidence>
<feature type="domain" description="PiggyBac transposable element-derived protein" evidence="2">
    <location>
        <begin position="4"/>
        <end position="178"/>
    </location>
</feature>
<dbReference type="AlphaFoldDB" id="A0A8K0KRV8"/>
<evidence type="ECO:0000256" key="1">
    <source>
        <dbReference type="SAM" id="MobiDB-lite"/>
    </source>
</evidence>
<reference evidence="3" key="2">
    <citation type="submission" date="2017-10" db="EMBL/GenBank/DDBJ databases">
        <title>Ladona fulva Genome sequencing and assembly.</title>
        <authorList>
            <person name="Murali S."/>
            <person name="Richards S."/>
            <person name="Bandaranaike D."/>
            <person name="Bellair M."/>
            <person name="Blankenburg K."/>
            <person name="Chao H."/>
            <person name="Dinh H."/>
            <person name="Doddapaneni H."/>
            <person name="Dugan-Rocha S."/>
            <person name="Elkadiri S."/>
            <person name="Gnanaolivu R."/>
            <person name="Hernandez B."/>
            <person name="Skinner E."/>
            <person name="Javaid M."/>
            <person name="Lee S."/>
            <person name="Li M."/>
            <person name="Ming W."/>
            <person name="Munidasa M."/>
            <person name="Muniz J."/>
            <person name="Nguyen L."/>
            <person name="Hughes D."/>
            <person name="Osuji N."/>
            <person name="Pu L.-L."/>
            <person name="Puazo M."/>
            <person name="Qu C."/>
            <person name="Quiroz J."/>
            <person name="Raj R."/>
            <person name="Weissenberger G."/>
            <person name="Xin Y."/>
            <person name="Zou X."/>
            <person name="Han Y."/>
            <person name="Worley K."/>
            <person name="Muzny D."/>
            <person name="Gibbs R."/>
        </authorList>
    </citation>
    <scope>NUCLEOTIDE SEQUENCE</scope>
    <source>
        <strain evidence="3">Sampled in the wild</strain>
    </source>
</reference>
<protein>
    <recommendedName>
        <fullName evidence="2">PiggyBac transposable element-derived protein domain-containing protein</fullName>
    </recommendedName>
</protein>
<feature type="region of interest" description="Disordered" evidence="1">
    <location>
        <begin position="209"/>
        <end position="233"/>
    </location>
</feature>
<proteinExistence type="predicted"/>
<evidence type="ECO:0000313" key="3">
    <source>
        <dbReference type="EMBL" id="KAG8239258.1"/>
    </source>
</evidence>
<sequence>MTVYLGKDRLKATKDITATQAVKYLTRRLMGSGHKLMMDNFFSSADLFDELKKSKINCCETVRPIRSGMPKEFQNKKLKLKRGDIKVRTRNDLTAIVWKDKRDVHVLTNMHAAPAEGNFCNDQGRAIKPAIVEDYNRHMGYVDKSDRMANSYSISRRTWKWTKKLFFHLLDLTILNAYITLSSVRSGMSHRSFRLALLKNLLEPAGKEKTIAQRSRGRPSPVSTNIGRLEGGK</sequence>
<organism evidence="3 4">
    <name type="scientific">Ladona fulva</name>
    <name type="common">Scarce chaser dragonfly</name>
    <name type="synonym">Libellula fulva</name>
    <dbReference type="NCBI Taxonomy" id="123851"/>
    <lineage>
        <taxon>Eukaryota</taxon>
        <taxon>Metazoa</taxon>
        <taxon>Ecdysozoa</taxon>
        <taxon>Arthropoda</taxon>
        <taxon>Hexapoda</taxon>
        <taxon>Insecta</taxon>
        <taxon>Pterygota</taxon>
        <taxon>Palaeoptera</taxon>
        <taxon>Odonata</taxon>
        <taxon>Epiprocta</taxon>
        <taxon>Anisoptera</taxon>
        <taxon>Libelluloidea</taxon>
        <taxon>Libellulidae</taxon>
        <taxon>Ladona</taxon>
    </lineage>
</organism>
<dbReference type="Pfam" id="PF13843">
    <property type="entry name" value="DDE_Tnp_1_7"/>
    <property type="match status" value="1"/>
</dbReference>
<dbReference type="InterPro" id="IPR029526">
    <property type="entry name" value="PGBD"/>
</dbReference>
<dbReference type="PANTHER" id="PTHR46599">
    <property type="entry name" value="PIGGYBAC TRANSPOSABLE ELEMENT-DERIVED PROTEIN 4"/>
    <property type="match status" value="1"/>
</dbReference>
<dbReference type="EMBL" id="KZ309568">
    <property type="protein sequence ID" value="KAG8239258.1"/>
    <property type="molecule type" value="Genomic_DNA"/>
</dbReference>
<keyword evidence="4" id="KW-1185">Reference proteome</keyword>